<accession>A0A4Z0BJS5</accession>
<evidence type="ECO:0000313" key="9">
    <source>
        <dbReference type="Proteomes" id="UP000297564"/>
    </source>
</evidence>
<reference evidence="8 9" key="1">
    <citation type="submission" date="2019-03" db="EMBL/GenBank/DDBJ databases">
        <title>Ramlibacter rhizophilus CCTCC AB2015357, whole genome shotgun sequence.</title>
        <authorList>
            <person name="Zhang X."/>
            <person name="Feng G."/>
            <person name="Zhu H."/>
        </authorList>
    </citation>
    <scope>NUCLEOTIDE SEQUENCE [LARGE SCALE GENOMIC DNA]</scope>
    <source>
        <strain evidence="8 9">CCTCC AB2015357</strain>
    </source>
</reference>
<keyword evidence="9" id="KW-1185">Reference proteome</keyword>
<dbReference type="CDD" id="cd00082">
    <property type="entry name" value="HisKA"/>
    <property type="match status" value="1"/>
</dbReference>
<evidence type="ECO:0000256" key="4">
    <source>
        <dbReference type="ARBA" id="ARBA00022679"/>
    </source>
</evidence>
<dbReference type="AlphaFoldDB" id="A0A4Z0BJS5"/>
<evidence type="ECO:0000313" key="8">
    <source>
        <dbReference type="EMBL" id="TFY99565.1"/>
    </source>
</evidence>
<dbReference type="SMART" id="SM00387">
    <property type="entry name" value="HATPase_c"/>
    <property type="match status" value="1"/>
</dbReference>
<evidence type="ECO:0000256" key="1">
    <source>
        <dbReference type="ARBA" id="ARBA00000085"/>
    </source>
</evidence>
<dbReference type="PANTHER" id="PTHR43711">
    <property type="entry name" value="TWO-COMPONENT HISTIDINE KINASE"/>
    <property type="match status" value="1"/>
</dbReference>
<proteinExistence type="predicted"/>
<comment type="catalytic activity">
    <reaction evidence="1">
        <text>ATP + protein L-histidine = ADP + protein N-phospho-L-histidine.</text>
        <dbReference type="EC" id="2.7.13.3"/>
    </reaction>
</comment>
<keyword evidence="5 8" id="KW-0418">Kinase</keyword>
<evidence type="ECO:0000256" key="6">
    <source>
        <dbReference type="ARBA" id="ARBA00023012"/>
    </source>
</evidence>
<dbReference type="InterPro" id="IPR050736">
    <property type="entry name" value="Sensor_HK_Regulatory"/>
</dbReference>
<dbReference type="GO" id="GO:0000155">
    <property type="term" value="F:phosphorelay sensor kinase activity"/>
    <property type="evidence" value="ECO:0007669"/>
    <property type="project" value="InterPro"/>
</dbReference>
<keyword evidence="3" id="KW-0597">Phosphoprotein</keyword>
<dbReference type="Gene3D" id="1.10.287.130">
    <property type="match status" value="1"/>
</dbReference>
<dbReference type="InterPro" id="IPR036890">
    <property type="entry name" value="HATPase_C_sf"/>
</dbReference>
<evidence type="ECO:0000256" key="2">
    <source>
        <dbReference type="ARBA" id="ARBA00012438"/>
    </source>
</evidence>
<dbReference type="InterPro" id="IPR036097">
    <property type="entry name" value="HisK_dim/P_sf"/>
</dbReference>
<feature type="domain" description="Histidine kinase" evidence="7">
    <location>
        <begin position="35"/>
        <end position="252"/>
    </location>
</feature>
<dbReference type="EMBL" id="SMLL01000004">
    <property type="protein sequence ID" value="TFY99565.1"/>
    <property type="molecule type" value="Genomic_DNA"/>
</dbReference>
<comment type="caution">
    <text evidence="8">The sequence shown here is derived from an EMBL/GenBank/DDBJ whole genome shotgun (WGS) entry which is preliminary data.</text>
</comment>
<dbReference type="SUPFAM" id="SSF47384">
    <property type="entry name" value="Homodimeric domain of signal transducing histidine kinase"/>
    <property type="match status" value="1"/>
</dbReference>
<dbReference type="PRINTS" id="PR00344">
    <property type="entry name" value="BCTRLSENSOR"/>
</dbReference>
<dbReference type="Pfam" id="PF00512">
    <property type="entry name" value="HisKA"/>
    <property type="match status" value="1"/>
</dbReference>
<evidence type="ECO:0000259" key="7">
    <source>
        <dbReference type="PROSITE" id="PS50109"/>
    </source>
</evidence>
<dbReference type="Gene3D" id="3.30.565.10">
    <property type="entry name" value="Histidine kinase-like ATPase, C-terminal domain"/>
    <property type="match status" value="1"/>
</dbReference>
<dbReference type="Pfam" id="PF02518">
    <property type="entry name" value="HATPase_c"/>
    <property type="match status" value="1"/>
</dbReference>
<gene>
    <name evidence="8" type="ORF">EZ242_10450</name>
</gene>
<keyword evidence="6" id="KW-0902">Two-component regulatory system</keyword>
<dbReference type="PROSITE" id="PS50109">
    <property type="entry name" value="HIS_KIN"/>
    <property type="match status" value="1"/>
</dbReference>
<dbReference type="EC" id="2.7.13.3" evidence="2"/>
<protein>
    <recommendedName>
        <fullName evidence="2">histidine kinase</fullName>
        <ecNumber evidence="2">2.7.13.3</ecNumber>
    </recommendedName>
</protein>
<dbReference type="InterPro" id="IPR005467">
    <property type="entry name" value="His_kinase_dom"/>
</dbReference>
<organism evidence="8 9">
    <name type="scientific">Ramlibacter rhizophilus</name>
    <dbReference type="NCBI Taxonomy" id="1781167"/>
    <lineage>
        <taxon>Bacteria</taxon>
        <taxon>Pseudomonadati</taxon>
        <taxon>Pseudomonadota</taxon>
        <taxon>Betaproteobacteria</taxon>
        <taxon>Burkholderiales</taxon>
        <taxon>Comamonadaceae</taxon>
        <taxon>Ramlibacter</taxon>
    </lineage>
</organism>
<dbReference type="CDD" id="cd00075">
    <property type="entry name" value="HATPase"/>
    <property type="match status" value="1"/>
</dbReference>
<evidence type="ECO:0000256" key="3">
    <source>
        <dbReference type="ARBA" id="ARBA00022553"/>
    </source>
</evidence>
<dbReference type="RefSeq" id="WP_135285108.1">
    <property type="nucleotide sequence ID" value="NZ_SMLL01000004.1"/>
</dbReference>
<evidence type="ECO:0000256" key="5">
    <source>
        <dbReference type="ARBA" id="ARBA00022777"/>
    </source>
</evidence>
<keyword evidence="4" id="KW-0808">Transferase</keyword>
<name>A0A4Z0BJS5_9BURK</name>
<dbReference type="OrthoDB" id="6114847at2"/>
<dbReference type="Proteomes" id="UP000297564">
    <property type="component" value="Unassembled WGS sequence"/>
</dbReference>
<dbReference type="InterPro" id="IPR003594">
    <property type="entry name" value="HATPase_dom"/>
</dbReference>
<dbReference type="PANTHER" id="PTHR43711:SF1">
    <property type="entry name" value="HISTIDINE KINASE 1"/>
    <property type="match status" value="1"/>
</dbReference>
<dbReference type="InterPro" id="IPR004358">
    <property type="entry name" value="Sig_transdc_His_kin-like_C"/>
</dbReference>
<dbReference type="SUPFAM" id="SSF55874">
    <property type="entry name" value="ATPase domain of HSP90 chaperone/DNA topoisomerase II/histidine kinase"/>
    <property type="match status" value="1"/>
</dbReference>
<sequence length="262" mass="28635">MTLPEPPDCTRCADSAARLAQAEAAVRARDEFLAVAAHELRSPLNALGLQLAVLERELQRLGDARLIAQVGRARRNVDRYVRRAGALLDVSRLASGELEPVRAPVRQREVVEAVVETYADEAAFHGALLEYELQGDHVGLWDERMVEEILSNLVSNALRYGAGSPVRVRAGGQDGGTAWFSVADGGPGIDPAQRARIFEKFERVVPHSRDRGGFGLGLWITAGMVRAHQGEIEVRTPQAGGTEFVVRLPLHPEQASPEERRT</sequence>
<dbReference type="InterPro" id="IPR003661">
    <property type="entry name" value="HisK_dim/P_dom"/>
</dbReference>
<dbReference type="SMART" id="SM00388">
    <property type="entry name" value="HisKA"/>
    <property type="match status" value="1"/>
</dbReference>